<dbReference type="AlphaFoldDB" id="A0A4P6JIQ3"/>
<name>A0A4P6JIQ3_KTERU</name>
<dbReference type="InterPro" id="IPR018485">
    <property type="entry name" value="FGGY_C"/>
</dbReference>
<dbReference type="GO" id="GO:0016301">
    <property type="term" value="F:kinase activity"/>
    <property type="evidence" value="ECO:0007669"/>
    <property type="project" value="UniProtKB-KW"/>
</dbReference>
<reference evidence="7 8" key="1">
    <citation type="submission" date="2019-01" db="EMBL/GenBank/DDBJ databases">
        <title>Ktedonosporobacter rubrisoli SCAWS-G2.</title>
        <authorList>
            <person name="Huang Y."/>
            <person name="Yan B."/>
        </authorList>
    </citation>
    <scope>NUCLEOTIDE SEQUENCE [LARGE SCALE GENOMIC DNA]</scope>
    <source>
        <strain evidence="7 8">SCAWS-G2</strain>
    </source>
</reference>
<dbReference type="CDD" id="cd07808">
    <property type="entry name" value="ASKHA_NBD_FGGY_EcXK-like"/>
    <property type="match status" value="1"/>
</dbReference>
<dbReference type="GO" id="GO:0005975">
    <property type="term" value="P:carbohydrate metabolic process"/>
    <property type="evidence" value="ECO:0007669"/>
    <property type="project" value="InterPro"/>
</dbReference>
<protein>
    <recommendedName>
        <fullName evidence="9">Xylulokinase</fullName>
    </recommendedName>
</protein>
<evidence type="ECO:0000256" key="1">
    <source>
        <dbReference type="ARBA" id="ARBA00009156"/>
    </source>
</evidence>
<dbReference type="PROSITE" id="PS00445">
    <property type="entry name" value="FGGY_KINASES_2"/>
    <property type="match status" value="1"/>
</dbReference>
<dbReference type="InterPro" id="IPR000577">
    <property type="entry name" value="Carb_kinase_FGGY"/>
</dbReference>
<evidence type="ECO:0000256" key="3">
    <source>
        <dbReference type="ARBA" id="ARBA00022777"/>
    </source>
</evidence>
<feature type="domain" description="Carbohydrate kinase FGGY C-terminal" evidence="6">
    <location>
        <begin position="258"/>
        <end position="468"/>
    </location>
</feature>
<dbReference type="GO" id="GO:0016773">
    <property type="term" value="F:phosphotransferase activity, alcohol group as acceptor"/>
    <property type="evidence" value="ECO:0007669"/>
    <property type="project" value="InterPro"/>
</dbReference>
<keyword evidence="8" id="KW-1185">Reference proteome</keyword>
<feature type="domain" description="Carbohydrate kinase FGGY N-terminal" evidence="5">
    <location>
        <begin position="3"/>
        <end position="247"/>
    </location>
</feature>
<evidence type="ECO:0008006" key="9">
    <source>
        <dbReference type="Google" id="ProtNLM"/>
    </source>
</evidence>
<dbReference type="InterPro" id="IPR043129">
    <property type="entry name" value="ATPase_NBD"/>
</dbReference>
<dbReference type="PANTHER" id="PTHR43095:SF5">
    <property type="entry name" value="XYLULOSE KINASE"/>
    <property type="match status" value="1"/>
</dbReference>
<dbReference type="PANTHER" id="PTHR43095">
    <property type="entry name" value="SUGAR KINASE"/>
    <property type="match status" value="1"/>
</dbReference>
<dbReference type="Pfam" id="PF02782">
    <property type="entry name" value="FGGY_C"/>
    <property type="match status" value="1"/>
</dbReference>
<keyword evidence="3 4" id="KW-0418">Kinase</keyword>
<dbReference type="EMBL" id="CP035758">
    <property type="protein sequence ID" value="QBD74790.1"/>
    <property type="molecule type" value="Genomic_DNA"/>
</dbReference>
<dbReference type="Gene3D" id="3.30.420.40">
    <property type="match status" value="2"/>
</dbReference>
<gene>
    <name evidence="7" type="ORF">EPA93_01785</name>
</gene>
<accession>A0A4P6JIQ3</accession>
<dbReference type="InterPro" id="IPR018484">
    <property type="entry name" value="FGGY_N"/>
</dbReference>
<dbReference type="Proteomes" id="UP000290365">
    <property type="component" value="Chromosome"/>
</dbReference>
<evidence type="ECO:0000259" key="6">
    <source>
        <dbReference type="Pfam" id="PF02782"/>
    </source>
</evidence>
<evidence type="ECO:0000259" key="5">
    <source>
        <dbReference type="Pfam" id="PF00370"/>
    </source>
</evidence>
<dbReference type="SUPFAM" id="SSF53067">
    <property type="entry name" value="Actin-like ATPase domain"/>
    <property type="match status" value="2"/>
</dbReference>
<keyword evidence="2 4" id="KW-0808">Transferase</keyword>
<comment type="similarity">
    <text evidence="1 4">Belongs to the FGGY kinase family.</text>
</comment>
<dbReference type="OrthoDB" id="9805576at2"/>
<evidence type="ECO:0000256" key="4">
    <source>
        <dbReference type="RuleBase" id="RU003733"/>
    </source>
</evidence>
<proteinExistence type="inferred from homology"/>
<evidence type="ECO:0000313" key="7">
    <source>
        <dbReference type="EMBL" id="QBD74790.1"/>
    </source>
</evidence>
<dbReference type="RefSeq" id="WP_129885389.1">
    <property type="nucleotide sequence ID" value="NZ_CP035758.1"/>
</dbReference>
<dbReference type="InterPro" id="IPR018483">
    <property type="entry name" value="Carb_kinase_FGGY_CS"/>
</dbReference>
<organism evidence="7 8">
    <name type="scientific">Ktedonosporobacter rubrisoli</name>
    <dbReference type="NCBI Taxonomy" id="2509675"/>
    <lineage>
        <taxon>Bacteria</taxon>
        <taxon>Bacillati</taxon>
        <taxon>Chloroflexota</taxon>
        <taxon>Ktedonobacteria</taxon>
        <taxon>Ktedonobacterales</taxon>
        <taxon>Ktedonosporobacteraceae</taxon>
        <taxon>Ktedonosporobacter</taxon>
    </lineage>
</organism>
<dbReference type="Pfam" id="PF00370">
    <property type="entry name" value="FGGY_N"/>
    <property type="match status" value="1"/>
</dbReference>
<evidence type="ECO:0000313" key="8">
    <source>
        <dbReference type="Proteomes" id="UP000290365"/>
    </source>
</evidence>
<dbReference type="InterPro" id="IPR050406">
    <property type="entry name" value="FGGY_Carb_Kinase"/>
</dbReference>
<evidence type="ECO:0000256" key="2">
    <source>
        <dbReference type="ARBA" id="ARBA00022679"/>
    </source>
</evidence>
<sequence length="526" mass="56207">MIALGIDVGTSSVKVLALDAQGRVLGTASAGYIFRHDPLQGSFEIDAEEWWQATCKATRECLAACRISSAEIALVGLTGNMSSVVLVDDSGLPVRPALLLADARGSAECGEVAPELLAEIRETTHNAPDNTAFVITKLLWLQRHAAPDIARAHAWLAAKDYVRLRLTGKPGVELTDAGNWLLVDTQACTWRWPWIEALGLPGRLFPHLHASADIVGGITPQAALMTGLREGTPVSAGAADMATAAIGSGTLRPGQLGVSMGTSTTLIAPLGSAAFPQFWRDKLTCHPFPHPFGNYALGSLLTGGLALNWLRSLQEAPQHKVELPQHPATSVIPADQEPGANKSGTGLLELSEAQALSPESLSPLVFLPYLAGYGTPSFDPQLRGTLFGLSPQSSLQDIYVALFEAVAFDIAAVIELLGQIPLDKIRVSSGGANLGIWLQIITDVAGIPVEVTAEKNVSALGAALLAACSSGMFAQLEEAVERVVAIQQVYRPRAHFAQAWKRRRQRYGRALALARDYYHFSEEERR</sequence>
<dbReference type="PIRSF" id="PIRSF000538">
    <property type="entry name" value="GlpK"/>
    <property type="match status" value="1"/>
</dbReference>
<dbReference type="KEGG" id="kbs:EPA93_01785"/>